<dbReference type="Pfam" id="PF16410">
    <property type="entry name" value="DUF5018"/>
    <property type="match status" value="1"/>
</dbReference>
<gene>
    <name evidence="3" type="ORF">H8K43_00660</name>
</gene>
<proteinExistence type="predicted"/>
<dbReference type="EMBL" id="JACOGD010000001">
    <property type="protein sequence ID" value="MBC3930168.1"/>
    <property type="molecule type" value="Genomic_DNA"/>
</dbReference>
<keyword evidence="4" id="KW-1185">Reference proteome</keyword>
<evidence type="ECO:0000256" key="1">
    <source>
        <dbReference type="SAM" id="MobiDB-lite"/>
    </source>
</evidence>
<evidence type="ECO:0000313" key="4">
    <source>
        <dbReference type="Proteomes" id="UP000654304"/>
    </source>
</evidence>
<evidence type="ECO:0000259" key="2">
    <source>
        <dbReference type="Pfam" id="PF16410"/>
    </source>
</evidence>
<dbReference type="Proteomes" id="UP000654304">
    <property type="component" value="Unassembled WGS sequence"/>
</dbReference>
<accession>A0ABR6ZZR9</accession>
<evidence type="ECO:0000313" key="3">
    <source>
        <dbReference type="EMBL" id="MBC3930168.1"/>
    </source>
</evidence>
<dbReference type="Gene3D" id="2.60.40.2340">
    <property type="match status" value="3"/>
</dbReference>
<organism evidence="3 4">
    <name type="scientific">Undibacterium curvum</name>
    <dbReference type="NCBI Taxonomy" id="2762294"/>
    <lineage>
        <taxon>Bacteria</taxon>
        <taxon>Pseudomonadati</taxon>
        <taxon>Pseudomonadota</taxon>
        <taxon>Betaproteobacteria</taxon>
        <taxon>Burkholderiales</taxon>
        <taxon>Oxalobacteraceae</taxon>
        <taxon>Undibacterium</taxon>
    </lineage>
</organism>
<sequence>MALVTACGGGGGGNSTTPASPNKSAAKTLASFSIVTPNTQGIINEASKLITINITESVDVKKLVAKFSTTGVSVKIGEITQVSGTTVNDFSRPVNYTVVAEDGSTETYRVEVIVLVKSSNKAITAFSFPDYQTSAVIDESKKIITATLPANANLASLKARFETNGVDVSVNGVKQVSDVSPIDFSGPVSYKVMAEDGTSQLYIVLISRLVLSSAKEISSFSIPSLGVSGTIDNDMSIISVLVPANTDVSQLTPRFVTTGVVVSVNNVPQQSEKNVQNFTKELKYVVTAEDGSNRTYTVSVSGPSSITLQSDAGDYIGAGRSYAYDKSNTLLSISANGASLSVKVNGDEYWDANLVLPNTFTKFIEGTYTGFVRYPFNSASVGGFTWYGEGRGCNNSTTNVVIKNVRYIGNDLSYIDLKFDQYCENGTSSLHGAIVYNKFDSTKIKGPVNPIPDNLWKPAQTKIPATGNYVYLQSDVGDYIGGGREYLYQGATDRIQVLDGSSIRVVTGNWYGNFMRMNSLPQLTVGYYPDLRRYPFHNPVKGGLDWSGYGRGCNELSGWFAVDNVKYVNGILNELELRFEQHCERGPAALRGKIYWSAQNASSPQIKALTMREELELAKTRAMLIRPAGKK</sequence>
<comment type="caution">
    <text evidence="3">The sequence shown here is derived from an EMBL/GenBank/DDBJ whole genome shotgun (WGS) entry which is preliminary data.</text>
</comment>
<dbReference type="InterPro" id="IPR032186">
    <property type="entry name" value="DUF5018"/>
</dbReference>
<reference evidence="3 4" key="1">
    <citation type="submission" date="2020-08" db="EMBL/GenBank/DDBJ databases">
        <title>Novel species isolated from subtropical streams in China.</title>
        <authorList>
            <person name="Lu H."/>
        </authorList>
    </citation>
    <scope>NUCLEOTIDE SEQUENCE [LARGE SCALE GENOMIC DNA]</scope>
    <source>
        <strain evidence="3 4">CY22W</strain>
    </source>
</reference>
<protein>
    <recommendedName>
        <fullName evidence="2">DUF5018 domain-containing protein</fullName>
    </recommendedName>
</protein>
<dbReference type="RefSeq" id="WP_186902075.1">
    <property type="nucleotide sequence ID" value="NZ_JACOGD010000001.1"/>
</dbReference>
<name>A0ABR6ZZR9_9BURK</name>
<feature type="domain" description="DUF5018" evidence="2">
    <location>
        <begin position="22"/>
        <end position="114"/>
    </location>
</feature>
<feature type="region of interest" description="Disordered" evidence="1">
    <location>
        <begin position="1"/>
        <end position="22"/>
    </location>
</feature>